<proteinExistence type="predicted"/>
<gene>
    <name evidence="3" type="ORF">EUTSA_v10005262mg</name>
</gene>
<dbReference type="Gramene" id="ESQ33183">
    <property type="protein sequence ID" value="ESQ33183"/>
    <property type="gene ID" value="EUTSA_v10005262mg"/>
</dbReference>
<dbReference type="SUPFAM" id="SSF117281">
    <property type="entry name" value="Kelch motif"/>
    <property type="match status" value="1"/>
</dbReference>
<evidence type="ECO:0008006" key="5">
    <source>
        <dbReference type="Google" id="ProtNLM"/>
    </source>
</evidence>
<reference evidence="3 4" key="1">
    <citation type="journal article" date="2013" name="Front. Plant Sci.">
        <title>The Reference Genome of the Halophytic Plant Eutrema salsugineum.</title>
        <authorList>
            <person name="Yang R."/>
            <person name="Jarvis D.E."/>
            <person name="Chen H."/>
            <person name="Beilstein M.A."/>
            <person name="Grimwood J."/>
            <person name="Jenkins J."/>
            <person name="Shu S."/>
            <person name="Prochnik S."/>
            <person name="Xin M."/>
            <person name="Ma C."/>
            <person name="Schmutz J."/>
            <person name="Wing R.A."/>
            <person name="Mitchell-Olds T."/>
            <person name="Schumaker K.S."/>
            <person name="Wang X."/>
        </authorList>
    </citation>
    <scope>NUCLEOTIDE SEQUENCE [LARGE SCALE GENOMIC DNA]</scope>
</reference>
<dbReference type="eggNOG" id="KOG1072">
    <property type="taxonomic scope" value="Eukaryota"/>
</dbReference>
<dbReference type="Gene3D" id="2.120.10.80">
    <property type="entry name" value="Kelch-type beta propeller"/>
    <property type="match status" value="1"/>
</dbReference>
<dbReference type="OrthoDB" id="1038465at2759"/>
<name>V4L0D9_EUTSA</name>
<dbReference type="OMA" id="HYILNCC"/>
<protein>
    <recommendedName>
        <fullName evidence="5">F-box domain-containing protein</fullName>
    </recommendedName>
</protein>
<dbReference type="EMBL" id="KI517748">
    <property type="protein sequence ID" value="ESQ33183.1"/>
    <property type="molecule type" value="Genomic_DNA"/>
</dbReference>
<keyword evidence="4" id="KW-1185">Reference proteome</keyword>
<dbReference type="STRING" id="72664.V4L0D9"/>
<dbReference type="GO" id="GO:0005634">
    <property type="term" value="C:nucleus"/>
    <property type="evidence" value="ECO:0007669"/>
    <property type="project" value="UniProtKB-ARBA"/>
</dbReference>
<evidence type="ECO:0000313" key="4">
    <source>
        <dbReference type="Proteomes" id="UP000030689"/>
    </source>
</evidence>
<evidence type="ECO:0000256" key="2">
    <source>
        <dbReference type="ARBA" id="ARBA00022737"/>
    </source>
</evidence>
<dbReference type="PANTHER" id="PTHR46122">
    <property type="entry name" value="GALACTOSE OXIDASE/KELCH REPEAT PROTEIN-RELATED"/>
    <property type="match status" value="1"/>
</dbReference>
<dbReference type="InterPro" id="IPR015915">
    <property type="entry name" value="Kelch-typ_b-propeller"/>
</dbReference>
<dbReference type="InterPro" id="IPR006652">
    <property type="entry name" value="Kelch_1"/>
</dbReference>
<evidence type="ECO:0000313" key="3">
    <source>
        <dbReference type="EMBL" id="ESQ33183.1"/>
    </source>
</evidence>
<dbReference type="Proteomes" id="UP000030689">
    <property type="component" value="Unassembled WGS sequence"/>
</dbReference>
<accession>V4L0D9</accession>
<dbReference type="Pfam" id="PF01344">
    <property type="entry name" value="Kelch_1"/>
    <property type="match status" value="1"/>
</dbReference>
<keyword evidence="1" id="KW-0880">Kelch repeat</keyword>
<evidence type="ECO:0000256" key="1">
    <source>
        <dbReference type="ARBA" id="ARBA00022441"/>
    </source>
</evidence>
<dbReference type="GO" id="GO:0005829">
    <property type="term" value="C:cytosol"/>
    <property type="evidence" value="ECO:0007669"/>
    <property type="project" value="TreeGrafter"/>
</dbReference>
<dbReference type="InterPro" id="IPR052439">
    <property type="entry name" value="F-box/Kelch-repeat"/>
</dbReference>
<dbReference type="AlphaFoldDB" id="V4L0D9"/>
<dbReference type="PANTHER" id="PTHR46122:SF18">
    <property type="entry name" value="F-BOX DOMAIN-CONTAINING PROTEIN"/>
    <property type="match status" value="1"/>
</dbReference>
<sequence>MKKLLIIGTMPIILDMNADSSSDSEEEEIGETEETTQKPITCLISHDECYVAPQLLNELYVEIFARVPCSEYWKLQFLNKRFSQLLKSSEIFRMRQKLGLVKPYLFLLSSGANRWTMFDKDFESFLKLPKLSSNICFFNGDKEVTSVGTQLIVIGKEVEGITVWRFELEMQKWVKGPAMITPRVMFGSASHGTNAFFAGGVKIDKNSYEVVSIAEKYNAETKTWTAIHAMHKRRKLCSGFFLRGKFYVLGGQNENDEYLTCAESYNEVTDSWELIPNMLKDMPVLFSQAPPRIAVVNDNLYLLETSLNELHVYDVNANAWKKLGVVPVGAHFTRGWGVAFKSVGDELLVIGASSARPQSQSMTVYKCRPDVEEIVWEECKRCCRGVRLNHFILNCCVMLA</sequence>
<keyword evidence="2" id="KW-0677">Repeat</keyword>
<dbReference type="KEGG" id="eus:EUTSA_v10005262mg"/>
<organism evidence="3 4">
    <name type="scientific">Eutrema salsugineum</name>
    <name type="common">Saltwater cress</name>
    <name type="synonym">Sisymbrium salsugineum</name>
    <dbReference type="NCBI Taxonomy" id="72664"/>
    <lineage>
        <taxon>Eukaryota</taxon>
        <taxon>Viridiplantae</taxon>
        <taxon>Streptophyta</taxon>
        <taxon>Embryophyta</taxon>
        <taxon>Tracheophyta</taxon>
        <taxon>Spermatophyta</taxon>
        <taxon>Magnoliopsida</taxon>
        <taxon>eudicotyledons</taxon>
        <taxon>Gunneridae</taxon>
        <taxon>Pentapetalae</taxon>
        <taxon>rosids</taxon>
        <taxon>malvids</taxon>
        <taxon>Brassicales</taxon>
        <taxon>Brassicaceae</taxon>
        <taxon>Eutremeae</taxon>
        <taxon>Eutrema</taxon>
    </lineage>
</organism>